<dbReference type="SUPFAM" id="SSF46785">
    <property type="entry name" value="Winged helix' DNA-binding domain"/>
    <property type="match status" value="1"/>
</dbReference>
<dbReference type="EMBL" id="QRAN01000007">
    <property type="protein sequence ID" value="RLQ22285.1"/>
    <property type="molecule type" value="Genomic_DNA"/>
</dbReference>
<dbReference type="GO" id="GO:0005829">
    <property type="term" value="C:cytosol"/>
    <property type="evidence" value="ECO:0007669"/>
    <property type="project" value="TreeGrafter"/>
</dbReference>
<protein>
    <submittedName>
        <fullName evidence="6">Crp/Fnr family transcriptional regulator</fullName>
    </submittedName>
</protein>
<keyword evidence="3" id="KW-0804">Transcription</keyword>
<dbReference type="PANTHER" id="PTHR24567">
    <property type="entry name" value="CRP FAMILY TRANSCRIPTIONAL REGULATORY PROTEIN"/>
    <property type="match status" value="1"/>
</dbReference>
<dbReference type="SMART" id="SM00100">
    <property type="entry name" value="cNMP"/>
    <property type="match status" value="1"/>
</dbReference>
<dbReference type="PROSITE" id="PS50042">
    <property type="entry name" value="CNMP_BINDING_3"/>
    <property type="match status" value="1"/>
</dbReference>
<evidence type="ECO:0000313" key="6">
    <source>
        <dbReference type="EMBL" id="RLQ22285.1"/>
    </source>
</evidence>
<evidence type="ECO:0000256" key="2">
    <source>
        <dbReference type="ARBA" id="ARBA00023125"/>
    </source>
</evidence>
<evidence type="ECO:0000256" key="3">
    <source>
        <dbReference type="ARBA" id="ARBA00023163"/>
    </source>
</evidence>
<dbReference type="Gene3D" id="1.10.10.10">
    <property type="entry name" value="Winged helix-like DNA-binding domain superfamily/Winged helix DNA-binding domain"/>
    <property type="match status" value="1"/>
</dbReference>
<dbReference type="GO" id="GO:0003677">
    <property type="term" value="F:DNA binding"/>
    <property type="evidence" value="ECO:0007669"/>
    <property type="project" value="UniProtKB-KW"/>
</dbReference>
<organism evidence="6 7">
    <name type="scientific">Seongchinamella sediminis</name>
    <dbReference type="NCBI Taxonomy" id="2283635"/>
    <lineage>
        <taxon>Bacteria</taxon>
        <taxon>Pseudomonadati</taxon>
        <taxon>Pseudomonadota</taxon>
        <taxon>Gammaproteobacteria</taxon>
        <taxon>Cellvibrionales</taxon>
        <taxon>Halieaceae</taxon>
        <taxon>Seongchinamella</taxon>
    </lineage>
</organism>
<dbReference type="CDD" id="cd00038">
    <property type="entry name" value="CAP_ED"/>
    <property type="match status" value="1"/>
</dbReference>
<evidence type="ECO:0000259" key="4">
    <source>
        <dbReference type="PROSITE" id="PS50042"/>
    </source>
</evidence>
<dbReference type="AlphaFoldDB" id="A0A3L7E042"/>
<dbReference type="PROSITE" id="PS51063">
    <property type="entry name" value="HTH_CRP_2"/>
    <property type="match status" value="1"/>
</dbReference>
<dbReference type="SMART" id="SM00419">
    <property type="entry name" value="HTH_CRP"/>
    <property type="match status" value="1"/>
</dbReference>
<dbReference type="InterPro" id="IPR036388">
    <property type="entry name" value="WH-like_DNA-bd_sf"/>
</dbReference>
<dbReference type="SUPFAM" id="SSF51206">
    <property type="entry name" value="cAMP-binding domain-like"/>
    <property type="match status" value="1"/>
</dbReference>
<dbReference type="InterPro" id="IPR018490">
    <property type="entry name" value="cNMP-bd_dom_sf"/>
</dbReference>
<keyword evidence="7" id="KW-1185">Reference proteome</keyword>
<feature type="domain" description="Cyclic nucleotide-binding" evidence="4">
    <location>
        <begin position="4"/>
        <end position="124"/>
    </location>
</feature>
<dbReference type="Proteomes" id="UP000265509">
    <property type="component" value="Unassembled WGS sequence"/>
</dbReference>
<keyword evidence="2" id="KW-0238">DNA-binding</keyword>
<sequence length="230" mass="26058">MHAFVSELSPEARGAFEALSSLRRLGKGEAVYRQGDEPNELYQLVEGRVRLCNYSLEGKEVVSGEFQPGDCFGEMGMIDGLTRVSHAIASCDCVVRVLSRAGFDTLTAKFPEVDRKIAVMLCHRVRYLYSLNEEASELTLHQRVARCVLRMAYSRESNNPERELYIAISQEELGQMLGASRQSINKELKALVCEGSIELRYGRIYIQDLEQLKEQYEYLLGMEPITPGYQ</sequence>
<dbReference type="InterPro" id="IPR036390">
    <property type="entry name" value="WH_DNA-bd_sf"/>
</dbReference>
<dbReference type="Pfam" id="PF00027">
    <property type="entry name" value="cNMP_binding"/>
    <property type="match status" value="1"/>
</dbReference>
<dbReference type="Gene3D" id="2.60.120.10">
    <property type="entry name" value="Jelly Rolls"/>
    <property type="match status" value="1"/>
</dbReference>
<evidence type="ECO:0000313" key="7">
    <source>
        <dbReference type="Proteomes" id="UP000265509"/>
    </source>
</evidence>
<dbReference type="Pfam" id="PF13545">
    <property type="entry name" value="HTH_Crp_2"/>
    <property type="match status" value="1"/>
</dbReference>
<evidence type="ECO:0000259" key="5">
    <source>
        <dbReference type="PROSITE" id="PS51063"/>
    </source>
</evidence>
<name>A0A3L7E042_9GAMM</name>
<feature type="domain" description="HTH crp-type" evidence="5">
    <location>
        <begin position="138"/>
        <end position="210"/>
    </location>
</feature>
<accession>A0A3L7E042</accession>
<dbReference type="InterPro" id="IPR014710">
    <property type="entry name" value="RmlC-like_jellyroll"/>
</dbReference>
<keyword evidence="1" id="KW-0805">Transcription regulation</keyword>
<dbReference type="GO" id="GO:0003700">
    <property type="term" value="F:DNA-binding transcription factor activity"/>
    <property type="evidence" value="ECO:0007669"/>
    <property type="project" value="TreeGrafter"/>
</dbReference>
<gene>
    <name evidence="6" type="ORF">DWB85_08355</name>
</gene>
<reference evidence="6 7" key="1">
    <citation type="submission" date="2018-07" db="EMBL/GenBank/DDBJ databases">
        <title>Halioglobus sp. genome submission.</title>
        <authorList>
            <person name="Ye M.-Q."/>
            <person name="Du Z.-J."/>
        </authorList>
    </citation>
    <scope>NUCLEOTIDE SEQUENCE [LARGE SCALE GENOMIC DNA]</scope>
    <source>
        <strain evidence="6 7">U0301</strain>
    </source>
</reference>
<evidence type="ECO:0000256" key="1">
    <source>
        <dbReference type="ARBA" id="ARBA00023015"/>
    </source>
</evidence>
<dbReference type="PANTHER" id="PTHR24567:SF68">
    <property type="entry name" value="DNA-BINDING TRANSCRIPTIONAL DUAL REGULATOR CRP"/>
    <property type="match status" value="1"/>
</dbReference>
<dbReference type="InterPro" id="IPR000595">
    <property type="entry name" value="cNMP-bd_dom"/>
</dbReference>
<dbReference type="InterPro" id="IPR012318">
    <property type="entry name" value="HTH_CRP"/>
</dbReference>
<comment type="caution">
    <text evidence="6">The sequence shown here is derived from an EMBL/GenBank/DDBJ whole genome shotgun (WGS) entry which is preliminary data.</text>
</comment>
<dbReference type="InterPro" id="IPR050397">
    <property type="entry name" value="Env_Response_Regulators"/>
</dbReference>
<proteinExistence type="predicted"/>